<keyword evidence="12" id="KW-0812">Transmembrane</keyword>
<evidence type="ECO:0000256" key="4">
    <source>
        <dbReference type="ARBA" id="ARBA00022645"/>
    </source>
</evidence>
<dbReference type="GO" id="GO:0030288">
    <property type="term" value="C:outer membrane-bounded periplasmic space"/>
    <property type="evidence" value="ECO:0007669"/>
    <property type="project" value="TreeGrafter"/>
</dbReference>
<dbReference type="SUPFAM" id="SSF56601">
    <property type="entry name" value="beta-lactamase/transpeptidase-like"/>
    <property type="match status" value="1"/>
</dbReference>
<keyword evidence="8" id="KW-0378">Hydrolase</keyword>
<evidence type="ECO:0000313" key="17">
    <source>
        <dbReference type="Proteomes" id="UP001241110"/>
    </source>
</evidence>
<evidence type="ECO:0000256" key="2">
    <source>
        <dbReference type="ARBA" id="ARBA00007090"/>
    </source>
</evidence>
<keyword evidence="7" id="KW-0808">Transferase</keyword>
<dbReference type="RefSeq" id="WP_313977198.1">
    <property type="nucleotide sequence ID" value="NZ_JASJOS010000003.1"/>
</dbReference>
<keyword evidence="5" id="KW-0645">Protease</keyword>
<evidence type="ECO:0000313" key="16">
    <source>
        <dbReference type="EMBL" id="MDJ1480483.1"/>
    </source>
</evidence>
<gene>
    <name evidence="16" type="primary">pbpC</name>
    <name evidence="16" type="ORF">QNI16_08305</name>
</gene>
<dbReference type="InterPro" id="IPR036950">
    <property type="entry name" value="PBP_transglycosylase"/>
</dbReference>
<evidence type="ECO:0000256" key="9">
    <source>
        <dbReference type="ARBA" id="ARBA00023268"/>
    </source>
</evidence>
<comment type="catalytic activity">
    <reaction evidence="11">
        <text>[GlcNAc-(1-&gt;4)-Mur2Ac(oyl-L-Ala-gamma-D-Glu-L-Lys-D-Ala-D-Ala)](n)-di-trans,octa-cis-undecaprenyl diphosphate + beta-D-GlcNAc-(1-&gt;4)-Mur2Ac(oyl-L-Ala-gamma-D-Glu-L-Lys-D-Ala-D-Ala)-di-trans,octa-cis-undecaprenyl diphosphate = [GlcNAc-(1-&gt;4)-Mur2Ac(oyl-L-Ala-gamma-D-Glu-L-Lys-D-Ala-D-Ala)](n+1)-di-trans,octa-cis-undecaprenyl diphosphate + di-trans,octa-cis-undecaprenyl diphosphate + H(+)</text>
        <dbReference type="Rhea" id="RHEA:23708"/>
        <dbReference type="Rhea" id="RHEA-COMP:9602"/>
        <dbReference type="Rhea" id="RHEA-COMP:9603"/>
        <dbReference type="ChEBI" id="CHEBI:15378"/>
        <dbReference type="ChEBI" id="CHEBI:58405"/>
        <dbReference type="ChEBI" id="CHEBI:60033"/>
        <dbReference type="ChEBI" id="CHEBI:78435"/>
        <dbReference type="EC" id="2.4.99.28"/>
    </reaction>
</comment>
<sequence>MKFSLKKQLPSIPQSPLSNAIIAFIRNNHDKHWFRWAKRTSLTLVASILLFLILNSIFPLHTKVEYAQLITAKDGSVLYAFLSHDDKWRMKTELNEITPELRKAIIHKEDRLFYYHPGVNVMAIGRAVVNNIFTGRKTSGASTITMQVARLLEPKRRTYGNKIIEIFRALQLEWYYSKDEILQLYLNLVPYGGNVEGVKSAALLYFGQLPNRLSVAQITTLAIVPNRPTSLSLNRNPVLLKQERDKWLKRFQEDEIFSDTLIDDAINEPLHLRRTPLPNIAPHLSYRLHTKYPEQAILKTTLNRITQDKVQQLAYNYHKRIRKYNIHNLAVIVADNKTREIIAYIGSPDFTDNDHAGQVDNARAIRSPGSTLKPLVYALGIEAGKITPKTMLLDVPSQFGGYSPENFDQKFNGAVTVENALVNSLNIPAVKVLEDITVPVFVNKLKAARFEQISRDERKLGLSVILGGCGTTLEELVGLYSSFANEGLFTPISSFQSSEGEKKTTVRLISRQAAYMINEILMQAVRPDLPTGYQNSYHAPPIAWKTGTSYGRKDAWSIGYNRKYTVGVWVGNANAEGVPELTGADIATPLLFQLFNTIDYNAAGSRLLAPKNMPLRLVCAETGLLPGDYCTHQVVDYYIPLISNTQTCKHMKEVPVSADESFSYCTACLPESGYKKKLYENLPPALVSFYNTWSVAYRRIPPHNPSCTRVFQSGAPQIVTPADGREYMVDATEPPEMLLTCHADNDVKQVYWYINDKFYKAAKATDRVFFQPDLGEVKISCSDDKGRNTNISIVVKKM</sequence>
<dbReference type="EC" id="2.4.99.28" evidence="10"/>
<evidence type="ECO:0000256" key="12">
    <source>
        <dbReference type="SAM" id="Phobius"/>
    </source>
</evidence>
<dbReference type="InterPro" id="IPR009647">
    <property type="entry name" value="PBP_C"/>
</dbReference>
<dbReference type="InterPro" id="IPR023346">
    <property type="entry name" value="Lysozyme-like_dom_sf"/>
</dbReference>
<dbReference type="InterPro" id="IPR011815">
    <property type="entry name" value="PBP_1c"/>
</dbReference>
<name>A0AAE3U7T9_9BACT</name>
<dbReference type="EMBL" id="JASJOS010000003">
    <property type="protein sequence ID" value="MDJ1480483.1"/>
    <property type="molecule type" value="Genomic_DNA"/>
</dbReference>
<dbReference type="PANTHER" id="PTHR32282">
    <property type="entry name" value="BINDING PROTEIN TRANSPEPTIDASE, PUTATIVE-RELATED"/>
    <property type="match status" value="1"/>
</dbReference>
<dbReference type="InterPro" id="IPR001264">
    <property type="entry name" value="Glyco_trans_51"/>
</dbReference>
<comment type="pathway">
    <text evidence="1">Cell wall biogenesis; peptidoglycan biosynthesis.</text>
</comment>
<dbReference type="GO" id="GO:0006508">
    <property type="term" value="P:proteolysis"/>
    <property type="evidence" value="ECO:0007669"/>
    <property type="project" value="UniProtKB-KW"/>
</dbReference>
<feature type="transmembrane region" description="Helical" evidence="12">
    <location>
        <begin position="41"/>
        <end position="60"/>
    </location>
</feature>
<feature type="domain" description="Penicillin-binding C-terminal" evidence="15">
    <location>
        <begin position="708"/>
        <end position="793"/>
    </location>
</feature>
<keyword evidence="9" id="KW-0511">Multifunctional enzyme</keyword>
<feature type="domain" description="Penicillin-binding protein transpeptidase" evidence="13">
    <location>
        <begin position="330"/>
        <end position="576"/>
    </location>
</feature>
<accession>A0AAE3U7T9</accession>
<dbReference type="GO" id="GO:0008955">
    <property type="term" value="F:peptidoglycan glycosyltransferase activity"/>
    <property type="evidence" value="ECO:0007669"/>
    <property type="project" value="UniProtKB-EC"/>
</dbReference>
<keyword evidence="12" id="KW-1133">Transmembrane helix</keyword>
<protein>
    <recommendedName>
        <fullName evidence="10">peptidoglycan glycosyltransferase</fullName>
        <ecNumber evidence="10">2.4.99.28</ecNumber>
    </recommendedName>
</protein>
<evidence type="ECO:0000259" key="15">
    <source>
        <dbReference type="Pfam" id="PF06832"/>
    </source>
</evidence>
<reference evidence="16" key="1">
    <citation type="submission" date="2023-05" db="EMBL/GenBank/DDBJ databases">
        <authorList>
            <person name="Zhang X."/>
        </authorList>
    </citation>
    <scope>NUCLEOTIDE SEQUENCE</scope>
    <source>
        <strain evidence="16">YF14B1</strain>
    </source>
</reference>
<dbReference type="GO" id="GO:0008658">
    <property type="term" value="F:penicillin binding"/>
    <property type="evidence" value="ECO:0007669"/>
    <property type="project" value="InterPro"/>
</dbReference>
<dbReference type="NCBIfam" id="TIGR02073">
    <property type="entry name" value="PBP_1c"/>
    <property type="match status" value="1"/>
</dbReference>
<keyword evidence="4" id="KW-0121">Carboxypeptidase</keyword>
<dbReference type="SUPFAM" id="SSF53955">
    <property type="entry name" value="Lysozyme-like"/>
    <property type="match status" value="1"/>
</dbReference>
<dbReference type="InterPro" id="IPR050396">
    <property type="entry name" value="Glycosyltr_51/Transpeptidase"/>
</dbReference>
<dbReference type="GO" id="GO:0004180">
    <property type="term" value="F:carboxypeptidase activity"/>
    <property type="evidence" value="ECO:0007669"/>
    <property type="project" value="UniProtKB-KW"/>
</dbReference>
<evidence type="ECO:0000259" key="14">
    <source>
        <dbReference type="Pfam" id="PF00912"/>
    </source>
</evidence>
<dbReference type="AlphaFoldDB" id="A0AAE3U7T9"/>
<evidence type="ECO:0000256" key="10">
    <source>
        <dbReference type="ARBA" id="ARBA00044770"/>
    </source>
</evidence>
<comment type="similarity">
    <text evidence="2">In the C-terminal section; belongs to the transpeptidase family.</text>
</comment>
<comment type="caution">
    <text evidence="16">The sequence shown here is derived from an EMBL/GenBank/DDBJ whole genome shotgun (WGS) entry which is preliminary data.</text>
</comment>
<evidence type="ECO:0000256" key="1">
    <source>
        <dbReference type="ARBA" id="ARBA00004752"/>
    </source>
</evidence>
<dbReference type="InterPro" id="IPR012338">
    <property type="entry name" value="Beta-lactam/transpept-like"/>
</dbReference>
<dbReference type="Pfam" id="PF06832">
    <property type="entry name" value="BiPBP_C"/>
    <property type="match status" value="1"/>
</dbReference>
<evidence type="ECO:0000256" key="6">
    <source>
        <dbReference type="ARBA" id="ARBA00022676"/>
    </source>
</evidence>
<organism evidence="16 17">
    <name type="scientific">Xanthocytophaga flava</name>
    <dbReference type="NCBI Taxonomy" id="3048013"/>
    <lineage>
        <taxon>Bacteria</taxon>
        <taxon>Pseudomonadati</taxon>
        <taxon>Bacteroidota</taxon>
        <taxon>Cytophagia</taxon>
        <taxon>Cytophagales</taxon>
        <taxon>Rhodocytophagaceae</taxon>
        <taxon>Xanthocytophaga</taxon>
    </lineage>
</organism>
<keyword evidence="12" id="KW-0472">Membrane</keyword>
<evidence type="ECO:0000256" key="5">
    <source>
        <dbReference type="ARBA" id="ARBA00022670"/>
    </source>
</evidence>
<evidence type="ECO:0000256" key="8">
    <source>
        <dbReference type="ARBA" id="ARBA00022801"/>
    </source>
</evidence>
<dbReference type="PANTHER" id="PTHR32282:SF15">
    <property type="entry name" value="PENICILLIN-BINDING PROTEIN 1C"/>
    <property type="match status" value="1"/>
</dbReference>
<dbReference type="GO" id="GO:0009252">
    <property type="term" value="P:peptidoglycan biosynthetic process"/>
    <property type="evidence" value="ECO:0007669"/>
    <property type="project" value="InterPro"/>
</dbReference>
<dbReference type="Proteomes" id="UP001241110">
    <property type="component" value="Unassembled WGS sequence"/>
</dbReference>
<keyword evidence="6" id="KW-0328">Glycosyltransferase</keyword>
<dbReference type="Gene3D" id="1.10.3810.10">
    <property type="entry name" value="Biosynthetic peptidoglycan transglycosylase-like"/>
    <property type="match status" value="1"/>
</dbReference>
<evidence type="ECO:0000256" key="7">
    <source>
        <dbReference type="ARBA" id="ARBA00022679"/>
    </source>
</evidence>
<proteinExistence type="inferred from homology"/>
<feature type="domain" description="Glycosyl transferase family 51" evidence="14">
    <location>
        <begin position="78"/>
        <end position="250"/>
    </location>
</feature>
<evidence type="ECO:0000259" key="13">
    <source>
        <dbReference type="Pfam" id="PF00905"/>
    </source>
</evidence>
<dbReference type="Pfam" id="PF00905">
    <property type="entry name" value="Transpeptidase"/>
    <property type="match status" value="1"/>
</dbReference>
<dbReference type="InterPro" id="IPR001460">
    <property type="entry name" value="PCN-bd_Tpept"/>
</dbReference>
<dbReference type="Pfam" id="PF00912">
    <property type="entry name" value="Transgly"/>
    <property type="match status" value="1"/>
</dbReference>
<evidence type="ECO:0000256" key="11">
    <source>
        <dbReference type="ARBA" id="ARBA00049902"/>
    </source>
</evidence>
<evidence type="ECO:0000256" key="3">
    <source>
        <dbReference type="ARBA" id="ARBA00007739"/>
    </source>
</evidence>
<comment type="similarity">
    <text evidence="3">In the N-terminal section; belongs to the glycosyltransferase 51 family.</text>
</comment>
<dbReference type="Gene3D" id="3.40.710.10">
    <property type="entry name" value="DD-peptidase/beta-lactamase superfamily"/>
    <property type="match status" value="1"/>
</dbReference>